<proteinExistence type="predicted"/>
<dbReference type="AlphaFoldDB" id="F6SQP4"/>
<protein>
    <submittedName>
        <fullName evidence="2">Uncharacterized protein</fullName>
    </submittedName>
</protein>
<evidence type="ECO:0000256" key="1">
    <source>
        <dbReference type="SAM" id="MobiDB-lite"/>
    </source>
</evidence>
<reference evidence="2" key="4">
    <citation type="submission" date="2025-09" db="UniProtKB">
        <authorList>
            <consortium name="Ensembl"/>
        </authorList>
    </citation>
    <scope>IDENTIFICATION</scope>
</reference>
<dbReference type="Ensembl" id="ENSCINT00000025940.2">
    <property type="protein sequence ID" value="ENSCINP00000025694.2"/>
    <property type="gene ID" value="ENSCING00000014135.2"/>
</dbReference>
<dbReference type="Proteomes" id="UP000008144">
    <property type="component" value="Chromosome 12"/>
</dbReference>
<evidence type="ECO:0000313" key="2">
    <source>
        <dbReference type="Ensembl" id="ENSCINP00000025694.2"/>
    </source>
</evidence>
<reference evidence="2" key="2">
    <citation type="journal article" date="2008" name="Genome Biol.">
        <title>Improved genome assembly and evidence-based global gene model set for the chordate Ciona intestinalis: new insight into intron and operon populations.</title>
        <authorList>
            <person name="Satou Y."/>
            <person name="Mineta K."/>
            <person name="Ogasawara M."/>
            <person name="Sasakura Y."/>
            <person name="Shoguchi E."/>
            <person name="Ueno K."/>
            <person name="Yamada L."/>
            <person name="Matsumoto J."/>
            <person name="Wasserscheid J."/>
            <person name="Dewar K."/>
            <person name="Wiley G.B."/>
            <person name="Macmil S.L."/>
            <person name="Roe B.A."/>
            <person name="Zeller R.W."/>
            <person name="Hastings K.E."/>
            <person name="Lemaire P."/>
            <person name="Lindquist E."/>
            <person name="Endo T."/>
            <person name="Hotta K."/>
            <person name="Inaba K."/>
        </authorList>
    </citation>
    <scope>NUCLEOTIDE SEQUENCE [LARGE SCALE GENOMIC DNA]</scope>
    <source>
        <strain evidence="2">wild type</strain>
    </source>
</reference>
<dbReference type="InParanoid" id="F6SQP4"/>
<keyword evidence="3" id="KW-1185">Reference proteome</keyword>
<accession>F6SQP4</accession>
<feature type="region of interest" description="Disordered" evidence="1">
    <location>
        <begin position="1"/>
        <end position="36"/>
    </location>
</feature>
<feature type="compositionally biased region" description="Low complexity" evidence="1">
    <location>
        <begin position="186"/>
        <end position="196"/>
    </location>
</feature>
<reference evidence="3" key="1">
    <citation type="journal article" date="2002" name="Science">
        <title>The draft genome of Ciona intestinalis: insights into chordate and vertebrate origins.</title>
        <authorList>
            <person name="Dehal P."/>
            <person name="Satou Y."/>
            <person name="Campbell R.K."/>
            <person name="Chapman J."/>
            <person name="Degnan B."/>
            <person name="De Tomaso A."/>
            <person name="Davidson B."/>
            <person name="Di Gregorio A."/>
            <person name="Gelpke M."/>
            <person name="Goodstein D.M."/>
            <person name="Harafuji N."/>
            <person name="Hastings K.E."/>
            <person name="Ho I."/>
            <person name="Hotta K."/>
            <person name="Huang W."/>
            <person name="Kawashima T."/>
            <person name="Lemaire P."/>
            <person name="Martinez D."/>
            <person name="Meinertzhagen I.A."/>
            <person name="Necula S."/>
            <person name="Nonaka M."/>
            <person name="Putnam N."/>
            <person name="Rash S."/>
            <person name="Saiga H."/>
            <person name="Satake M."/>
            <person name="Terry A."/>
            <person name="Yamada L."/>
            <person name="Wang H.G."/>
            <person name="Awazu S."/>
            <person name="Azumi K."/>
            <person name="Boore J."/>
            <person name="Branno M."/>
            <person name="Chin-Bow S."/>
            <person name="DeSantis R."/>
            <person name="Doyle S."/>
            <person name="Francino P."/>
            <person name="Keys D.N."/>
            <person name="Haga S."/>
            <person name="Hayashi H."/>
            <person name="Hino K."/>
            <person name="Imai K.S."/>
            <person name="Inaba K."/>
            <person name="Kano S."/>
            <person name="Kobayashi K."/>
            <person name="Kobayashi M."/>
            <person name="Lee B.I."/>
            <person name="Makabe K.W."/>
            <person name="Manohar C."/>
            <person name="Matassi G."/>
            <person name="Medina M."/>
            <person name="Mochizuki Y."/>
            <person name="Mount S."/>
            <person name="Morishita T."/>
            <person name="Miura S."/>
            <person name="Nakayama A."/>
            <person name="Nishizaka S."/>
            <person name="Nomoto H."/>
            <person name="Ohta F."/>
            <person name="Oishi K."/>
            <person name="Rigoutsos I."/>
            <person name="Sano M."/>
            <person name="Sasaki A."/>
            <person name="Sasakura Y."/>
            <person name="Shoguchi E."/>
            <person name="Shin-i T."/>
            <person name="Spagnuolo A."/>
            <person name="Stainier D."/>
            <person name="Suzuki M.M."/>
            <person name="Tassy O."/>
            <person name="Takatori N."/>
            <person name="Tokuoka M."/>
            <person name="Yagi K."/>
            <person name="Yoshizaki F."/>
            <person name="Wada S."/>
            <person name="Zhang C."/>
            <person name="Hyatt P.D."/>
            <person name="Larimer F."/>
            <person name="Detter C."/>
            <person name="Doggett N."/>
            <person name="Glavina T."/>
            <person name="Hawkins T."/>
            <person name="Richardson P."/>
            <person name="Lucas S."/>
            <person name="Kohara Y."/>
            <person name="Levine M."/>
            <person name="Satoh N."/>
            <person name="Rokhsar D.S."/>
        </authorList>
    </citation>
    <scope>NUCLEOTIDE SEQUENCE [LARGE SCALE GENOMIC DNA]</scope>
</reference>
<dbReference type="HOGENOM" id="CLU_1222040_0_0_1"/>
<dbReference type="EMBL" id="EAAA01001039">
    <property type="status" value="NOT_ANNOTATED_CDS"/>
    <property type="molecule type" value="Genomic_DNA"/>
</dbReference>
<organism evidence="2 3">
    <name type="scientific">Ciona intestinalis</name>
    <name type="common">Transparent sea squirt</name>
    <name type="synonym">Ascidia intestinalis</name>
    <dbReference type="NCBI Taxonomy" id="7719"/>
    <lineage>
        <taxon>Eukaryota</taxon>
        <taxon>Metazoa</taxon>
        <taxon>Chordata</taxon>
        <taxon>Tunicata</taxon>
        <taxon>Ascidiacea</taxon>
        <taxon>Phlebobranchia</taxon>
        <taxon>Cionidae</taxon>
        <taxon>Ciona</taxon>
    </lineage>
</organism>
<name>F6SQP4_CIOIN</name>
<sequence length="227" mass="25108">MLFQRNEKSASDKFDALFGDGGSTNKTDQNPKYKAEPTIKDEFDDLFGFETSPSKQNKHSTIPNSQEKAVQLSTQKLQQKSPIKGATMKTVAGHVVLNIHRGSGASPKKTLVQNITQKSKNTSQVSKSTVLTTNSIRCNKTVGKNKDLKRETISPTYDKISITKASYNSRPWIPSSEEICSEKSESLSSSQPSMQSESEEFVPPKLFRSETLPDKIGESIVTSIKCR</sequence>
<feature type="region of interest" description="Disordered" evidence="1">
    <location>
        <begin position="180"/>
        <end position="208"/>
    </location>
</feature>
<feature type="compositionally biased region" description="Basic and acidic residues" evidence="1">
    <location>
        <begin position="1"/>
        <end position="15"/>
    </location>
</feature>
<evidence type="ECO:0000313" key="3">
    <source>
        <dbReference type="Proteomes" id="UP000008144"/>
    </source>
</evidence>
<reference evidence="2" key="3">
    <citation type="submission" date="2025-08" db="UniProtKB">
        <authorList>
            <consortium name="Ensembl"/>
        </authorList>
    </citation>
    <scope>IDENTIFICATION</scope>
</reference>